<keyword evidence="8 15" id="KW-0812">Transmembrane</keyword>
<dbReference type="AlphaFoldDB" id="A0A6B8M3Z8"/>
<dbReference type="InterPro" id="IPR003660">
    <property type="entry name" value="HAMP_dom"/>
</dbReference>
<feature type="transmembrane region" description="Helical" evidence="15">
    <location>
        <begin position="179"/>
        <end position="199"/>
    </location>
</feature>
<keyword evidence="9" id="KW-0547">Nucleotide-binding</keyword>
<dbReference type="InterPro" id="IPR005467">
    <property type="entry name" value="His_kinase_dom"/>
</dbReference>
<dbReference type="InterPro" id="IPR003594">
    <property type="entry name" value="HATPase_dom"/>
</dbReference>
<keyword evidence="6" id="KW-0597">Phosphoprotein</keyword>
<dbReference type="PROSITE" id="PS50109">
    <property type="entry name" value="HIS_KIN"/>
    <property type="match status" value="1"/>
</dbReference>
<dbReference type="InterPro" id="IPR036097">
    <property type="entry name" value="HisK_dim/P_sf"/>
</dbReference>
<comment type="catalytic activity">
    <reaction evidence="1">
        <text>ATP + protein L-histidine = ADP + protein N-phospho-L-histidine.</text>
        <dbReference type="EC" id="2.7.13.3"/>
    </reaction>
</comment>
<keyword evidence="19" id="KW-1185">Reference proteome</keyword>
<keyword evidence="12 15" id="KW-1133">Transmembrane helix</keyword>
<keyword evidence="14 15" id="KW-0472">Membrane</keyword>
<dbReference type="SUPFAM" id="SSF55874">
    <property type="entry name" value="ATPase domain of HSP90 chaperone/DNA topoisomerase II/histidine kinase"/>
    <property type="match status" value="1"/>
</dbReference>
<keyword evidence="5" id="KW-0997">Cell inner membrane</keyword>
<reference evidence="18 19" key="1">
    <citation type="submission" date="2019-09" db="EMBL/GenBank/DDBJ databases">
        <title>Isolation and complete genome sequencing of Methylocystis species.</title>
        <authorList>
            <person name="Rumah B.L."/>
            <person name="Stead C.E."/>
            <person name="Stevens B.C."/>
            <person name="Minton N.P."/>
            <person name="Grosse-Honebrink A."/>
            <person name="Zhang Y."/>
        </authorList>
    </citation>
    <scope>NUCLEOTIDE SEQUENCE [LARGE SCALE GENOMIC DNA]</scope>
    <source>
        <strain evidence="18 19">BRCS2</strain>
    </source>
</reference>
<dbReference type="SMART" id="SM00388">
    <property type="entry name" value="HisKA"/>
    <property type="match status" value="1"/>
</dbReference>
<dbReference type="GO" id="GO:0005886">
    <property type="term" value="C:plasma membrane"/>
    <property type="evidence" value="ECO:0007669"/>
    <property type="project" value="UniProtKB-SubCell"/>
</dbReference>
<protein>
    <recommendedName>
        <fullName evidence="3">histidine kinase</fullName>
        <ecNumber evidence="3">2.7.13.3</ecNumber>
    </recommendedName>
</protein>
<evidence type="ECO:0000256" key="8">
    <source>
        <dbReference type="ARBA" id="ARBA00022692"/>
    </source>
</evidence>
<evidence type="ECO:0000256" key="14">
    <source>
        <dbReference type="ARBA" id="ARBA00023136"/>
    </source>
</evidence>
<evidence type="ECO:0000256" key="6">
    <source>
        <dbReference type="ARBA" id="ARBA00022553"/>
    </source>
</evidence>
<evidence type="ECO:0000313" key="19">
    <source>
        <dbReference type="Proteomes" id="UP000422569"/>
    </source>
</evidence>
<accession>A0A6B8M3Z8</accession>
<evidence type="ECO:0000256" key="4">
    <source>
        <dbReference type="ARBA" id="ARBA00022475"/>
    </source>
</evidence>
<proteinExistence type="predicted"/>
<dbReference type="RefSeq" id="WP_016921780.1">
    <property type="nucleotide sequence ID" value="NZ_CP044331.1"/>
</dbReference>
<evidence type="ECO:0000256" key="13">
    <source>
        <dbReference type="ARBA" id="ARBA00023012"/>
    </source>
</evidence>
<dbReference type="InterPro" id="IPR050980">
    <property type="entry name" value="2C_sensor_his_kinase"/>
</dbReference>
<dbReference type="Gene3D" id="1.10.287.130">
    <property type="match status" value="1"/>
</dbReference>
<evidence type="ECO:0000256" key="9">
    <source>
        <dbReference type="ARBA" id="ARBA00022741"/>
    </source>
</evidence>
<keyword evidence="10 18" id="KW-0418">Kinase</keyword>
<dbReference type="Pfam" id="PF02518">
    <property type="entry name" value="HATPase_c"/>
    <property type="match status" value="1"/>
</dbReference>
<dbReference type="Proteomes" id="UP000422569">
    <property type="component" value="Chromosome"/>
</dbReference>
<dbReference type="SUPFAM" id="SSF47384">
    <property type="entry name" value="Homodimeric domain of signal transducing histidine kinase"/>
    <property type="match status" value="1"/>
</dbReference>
<evidence type="ECO:0000313" key="18">
    <source>
        <dbReference type="EMBL" id="QGM96143.1"/>
    </source>
</evidence>
<dbReference type="EC" id="2.7.13.3" evidence="3"/>
<feature type="transmembrane region" description="Helical" evidence="15">
    <location>
        <begin position="15"/>
        <end position="38"/>
    </location>
</feature>
<evidence type="ECO:0000256" key="10">
    <source>
        <dbReference type="ARBA" id="ARBA00022777"/>
    </source>
</evidence>
<evidence type="ECO:0000256" key="7">
    <source>
        <dbReference type="ARBA" id="ARBA00022679"/>
    </source>
</evidence>
<evidence type="ECO:0000256" key="2">
    <source>
        <dbReference type="ARBA" id="ARBA00004429"/>
    </source>
</evidence>
<gene>
    <name evidence="18" type="ORF">F7D14_00625</name>
</gene>
<name>A0A6B8M3Z8_9HYPH</name>
<organism evidence="18 19">
    <name type="scientific">Methylocystis parvus</name>
    <dbReference type="NCBI Taxonomy" id="134"/>
    <lineage>
        <taxon>Bacteria</taxon>
        <taxon>Pseudomonadati</taxon>
        <taxon>Pseudomonadota</taxon>
        <taxon>Alphaproteobacteria</taxon>
        <taxon>Hyphomicrobiales</taxon>
        <taxon>Methylocystaceae</taxon>
        <taxon>Methylocystis</taxon>
    </lineage>
</organism>
<dbReference type="Gene3D" id="3.30.565.10">
    <property type="entry name" value="Histidine kinase-like ATPase, C-terminal domain"/>
    <property type="match status" value="1"/>
</dbReference>
<dbReference type="PANTHER" id="PTHR44936:SF5">
    <property type="entry name" value="SENSOR HISTIDINE KINASE ENVZ"/>
    <property type="match status" value="1"/>
</dbReference>
<dbReference type="GO" id="GO:0000155">
    <property type="term" value="F:phosphorelay sensor kinase activity"/>
    <property type="evidence" value="ECO:0007669"/>
    <property type="project" value="InterPro"/>
</dbReference>
<dbReference type="EMBL" id="CP044331">
    <property type="protein sequence ID" value="QGM96143.1"/>
    <property type="molecule type" value="Genomic_DNA"/>
</dbReference>
<feature type="domain" description="Histidine kinase" evidence="16">
    <location>
        <begin position="257"/>
        <end position="458"/>
    </location>
</feature>
<dbReference type="InterPro" id="IPR004358">
    <property type="entry name" value="Sig_transdc_His_kin-like_C"/>
</dbReference>
<dbReference type="GO" id="GO:0005524">
    <property type="term" value="F:ATP binding"/>
    <property type="evidence" value="ECO:0007669"/>
    <property type="project" value="UniProtKB-KW"/>
</dbReference>
<evidence type="ECO:0000256" key="11">
    <source>
        <dbReference type="ARBA" id="ARBA00022840"/>
    </source>
</evidence>
<dbReference type="InterPro" id="IPR003661">
    <property type="entry name" value="HisK_dim/P_dom"/>
</dbReference>
<evidence type="ECO:0000259" key="16">
    <source>
        <dbReference type="PROSITE" id="PS50109"/>
    </source>
</evidence>
<dbReference type="PROSITE" id="PS50885">
    <property type="entry name" value="HAMP"/>
    <property type="match status" value="1"/>
</dbReference>
<evidence type="ECO:0000256" key="12">
    <source>
        <dbReference type="ARBA" id="ARBA00022989"/>
    </source>
</evidence>
<comment type="subcellular location">
    <subcellularLocation>
        <location evidence="2">Cell inner membrane</location>
        <topology evidence="2">Multi-pass membrane protein</topology>
    </subcellularLocation>
</comment>
<keyword evidence="4" id="KW-1003">Cell membrane</keyword>
<dbReference type="InterPro" id="IPR036890">
    <property type="entry name" value="HATPase_C_sf"/>
</dbReference>
<keyword evidence="11" id="KW-0067">ATP-binding</keyword>
<keyword evidence="7" id="KW-0808">Transferase</keyword>
<dbReference type="KEGG" id="mpar:F7D14_00625"/>
<dbReference type="SMART" id="SM00387">
    <property type="entry name" value="HATPase_c"/>
    <property type="match status" value="1"/>
</dbReference>
<evidence type="ECO:0000256" key="5">
    <source>
        <dbReference type="ARBA" id="ARBA00022519"/>
    </source>
</evidence>
<keyword evidence="13" id="KW-0902">Two-component regulatory system</keyword>
<evidence type="ECO:0000259" key="17">
    <source>
        <dbReference type="PROSITE" id="PS50885"/>
    </source>
</evidence>
<evidence type="ECO:0000256" key="1">
    <source>
        <dbReference type="ARBA" id="ARBA00000085"/>
    </source>
</evidence>
<dbReference type="PRINTS" id="PR00344">
    <property type="entry name" value="BCTRLSENSOR"/>
</dbReference>
<sequence length="474" mass="53205">MILSDFVRRLRPDHLLGQISLLILGSIVAYQLVIVVILHAMESEGRRHYVSEADFITGLLLALDSVPVTERNALINKVHFAAPYAVISIRGDRPEALDTREPIFEAEIRRINAHLTSPEKAFATAPLHNAHDTLALPLEKGGYAIISVAQHRKPSRLLWRWLWEPEPHYPFYMTRWARAGFLFFISATIILIFLSNYIIAPLDELARRAESFPTQNGLKTSLIQRGPREIRDLHRAIRGMKERILAMVAERTHVLAAVSHDLKTIITRMSLRTEFIADENLRHKMQKDIQLMDAMLRKNLEYLRTQDKRSDHSVIDVSSVIQTVVDEFNELGHKVSYDCDKILMMRGSLSEMHRVFTNLVENAINHGGAVEIAVERLDGGRLQIDVVDDGPGISDGLKAVMFEPFVRGQAGRTVGDKGGFGLGLSIVRSLVESQGGTVELLDRKGGGLIVRVVVPEENEHARTALEAQPVTKVN</sequence>
<dbReference type="PANTHER" id="PTHR44936">
    <property type="entry name" value="SENSOR PROTEIN CREC"/>
    <property type="match status" value="1"/>
</dbReference>
<evidence type="ECO:0000256" key="3">
    <source>
        <dbReference type="ARBA" id="ARBA00012438"/>
    </source>
</evidence>
<feature type="domain" description="HAMP" evidence="17">
    <location>
        <begin position="196"/>
        <end position="249"/>
    </location>
</feature>
<evidence type="ECO:0000256" key="15">
    <source>
        <dbReference type="SAM" id="Phobius"/>
    </source>
</evidence>